<organism evidence="2 3">
    <name type="scientific">Armillaria gallica</name>
    <name type="common">Bulbous honey fungus</name>
    <name type="synonym">Armillaria bulbosa</name>
    <dbReference type="NCBI Taxonomy" id="47427"/>
    <lineage>
        <taxon>Eukaryota</taxon>
        <taxon>Fungi</taxon>
        <taxon>Dikarya</taxon>
        <taxon>Basidiomycota</taxon>
        <taxon>Agaricomycotina</taxon>
        <taxon>Agaricomycetes</taxon>
        <taxon>Agaricomycetidae</taxon>
        <taxon>Agaricales</taxon>
        <taxon>Marasmiineae</taxon>
        <taxon>Physalacriaceae</taxon>
        <taxon>Armillaria</taxon>
    </lineage>
</organism>
<dbReference type="OrthoDB" id="3042981at2759"/>
<dbReference type="Proteomes" id="UP000217790">
    <property type="component" value="Unassembled WGS sequence"/>
</dbReference>
<dbReference type="PANTHER" id="PTHR38926">
    <property type="entry name" value="F-BOX DOMAIN CONTAINING PROTEIN, EXPRESSED"/>
    <property type="match status" value="1"/>
</dbReference>
<dbReference type="PROSITE" id="PS50181">
    <property type="entry name" value="FBOX"/>
    <property type="match status" value="1"/>
</dbReference>
<dbReference type="Gene3D" id="1.20.1280.50">
    <property type="match status" value="1"/>
</dbReference>
<sequence length="638" mass="72158">MTGSTDQACPTCTLVADLDNYKRILSTNDFSIPDNLNPYVYGNLFPTSNICTEIEQSLGRLEEQFSCFEQVFALQQNSISQVASILKNYEEAYAKTRSEQLRVQEIMDRHKSALSSPIRSLPDDLLVVIFQLASPNAAFMDQFPWIATRVCRQWRAVAHSNPILWSEIVLDYISNFPPPSSGVSDDWREVDDWTTFAWERPAPSSGQRRGWPQKPCSRCGLLEGEGGRKHPETARPAISMRVVSQALGYSGGAPLTFSLYFQERGLRNHEVASCYLDMFIAQAARWRNVTLHLEGLSENLPLIKNGLPILESLDLYLLTYNDIHPVPTDVFSNAPSLRSLTLSLSLHSAEFIFPWKQLKELSILNCRLSQSYYLQILCNGSLLETLRLQADSWPSRRHFDDASETNLHTHRVATLPYLRVLEIRSGLSALLNSILLPKLSSLTVCGDADSVELDLSSLIERSHSVVEKLSFSSTTVAATFIRLLRVFPSLTSLSLHSPILKDKAFFYAMAQESLLPSLKDFSIHKAKISYDYMIPIIQMLAARQNCLKQFHLALTITNHHPVRSFETIRNWRRGTPYANHLRVMQSTTSEANHDVWLASSEKVRLRALSNAGMKIRIGKYKDDYQSDTNVSYVNLDAE</sequence>
<dbReference type="AlphaFoldDB" id="A0A2H3DIY3"/>
<evidence type="ECO:0000259" key="1">
    <source>
        <dbReference type="PROSITE" id="PS50181"/>
    </source>
</evidence>
<dbReference type="Gene3D" id="3.80.10.10">
    <property type="entry name" value="Ribonuclease Inhibitor"/>
    <property type="match status" value="1"/>
</dbReference>
<dbReference type="InParanoid" id="A0A2H3DIY3"/>
<protein>
    <recommendedName>
        <fullName evidence="1">F-box domain-containing protein</fullName>
    </recommendedName>
</protein>
<dbReference type="SUPFAM" id="SSF52047">
    <property type="entry name" value="RNI-like"/>
    <property type="match status" value="1"/>
</dbReference>
<reference evidence="3" key="1">
    <citation type="journal article" date="2017" name="Nat. Ecol. Evol.">
        <title>Genome expansion and lineage-specific genetic innovations in the forest pathogenic fungi Armillaria.</title>
        <authorList>
            <person name="Sipos G."/>
            <person name="Prasanna A.N."/>
            <person name="Walter M.C."/>
            <person name="O'Connor E."/>
            <person name="Balint B."/>
            <person name="Krizsan K."/>
            <person name="Kiss B."/>
            <person name="Hess J."/>
            <person name="Varga T."/>
            <person name="Slot J."/>
            <person name="Riley R."/>
            <person name="Boka B."/>
            <person name="Rigling D."/>
            <person name="Barry K."/>
            <person name="Lee J."/>
            <person name="Mihaltcheva S."/>
            <person name="LaButti K."/>
            <person name="Lipzen A."/>
            <person name="Waldron R."/>
            <person name="Moloney N.M."/>
            <person name="Sperisen C."/>
            <person name="Kredics L."/>
            <person name="Vagvoelgyi C."/>
            <person name="Patrignani A."/>
            <person name="Fitzpatrick D."/>
            <person name="Nagy I."/>
            <person name="Doyle S."/>
            <person name="Anderson J.B."/>
            <person name="Grigoriev I.V."/>
            <person name="Gueldener U."/>
            <person name="Muensterkoetter M."/>
            <person name="Nagy L.G."/>
        </authorList>
    </citation>
    <scope>NUCLEOTIDE SEQUENCE [LARGE SCALE GENOMIC DNA]</scope>
    <source>
        <strain evidence="3">Ar21-2</strain>
    </source>
</reference>
<dbReference type="InterPro" id="IPR036047">
    <property type="entry name" value="F-box-like_dom_sf"/>
</dbReference>
<keyword evidence="3" id="KW-1185">Reference proteome</keyword>
<dbReference type="SUPFAM" id="SSF81383">
    <property type="entry name" value="F-box domain"/>
    <property type="match status" value="1"/>
</dbReference>
<accession>A0A2H3DIY3</accession>
<dbReference type="EMBL" id="KZ293652">
    <property type="protein sequence ID" value="PBK95169.1"/>
    <property type="molecule type" value="Genomic_DNA"/>
</dbReference>
<dbReference type="PANTHER" id="PTHR38926:SF5">
    <property type="entry name" value="F-BOX AND LEUCINE-RICH REPEAT PROTEIN 6"/>
    <property type="match status" value="1"/>
</dbReference>
<evidence type="ECO:0000313" key="3">
    <source>
        <dbReference type="Proteomes" id="UP000217790"/>
    </source>
</evidence>
<dbReference type="InterPro" id="IPR032675">
    <property type="entry name" value="LRR_dom_sf"/>
</dbReference>
<gene>
    <name evidence="2" type="ORF">ARMGADRAFT_1163811</name>
</gene>
<name>A0A2H3DIY3_ARMGA</name>
<evidence type="ECO:0000313" key="2">
    <source>
        <dbReference type="EMBL" id="PBK95169.1"/>
    </source>
</evidence>
<feature type="domain" description="F-box" evidence="1">
    <location>
        <begin position="115"/>
        <end position="168"/>
    </location>
</feature>
<dbReference type="InterPro" id="IPR001810">
    <property type="entry name" value="F-box_dom"/>
</dbReference>
<proteinExistence type="predicted"/>